<comment type="similarity">
    <text evidence="1">Belongs to the prefoldin subunit alpha family.</text>
</comment>
<evidence type="ECO:0000313" key="3">
    <source>
        <dbReference type="EMBL" id="KAL1515390.1"/>
    </source>
</evidence>
<organism evidence="3 4">
    <name type="scientific">Prymnesium parvum</name>
    <name type="common">Toxic golden alga</name>
    <dbReference type="NCBI Taxonomy" id="97485"/>
    <lineage>
        <taxon>Eukaryota</taxon>
        <taxon>Haptista</taxon>
        <taxon>Haptophyta</taxon>
        <taxon>Prymnesiophyceae</taxon>
        <taxon>Prymnesiales</taxon>
        <taxon>Prymnesiaceae</taxon>
        <taxon>Prymnesium</taxon>
    </lineage>
</organism>
<dbReference type="Proteomes" id="UP001515480">
    <property type="component" value="Unassembled WGS sequence"/>
</dbReference>
<name>A0AB34J9D3_PRYPA</name>
<protein>
    <recommendedName>
        <fullName evidence="5">Prefoldin subunit 5</fullName>
    </recommendedName>
</protein>
<proteinExistence type="inferred from homology"/>
<evidence type="ECO:0008006" key="5">
    <source>
        <dbReference type="Google" id="ProtNLM"/>
    </source>
</evidence>
<dbReference type="AlphaFoldDB" id="A0AB34J9D3"/>
<feature type="coiled-coil region" evidence="2">
    <location>
        <begin position="7"/>
        <end position="41"/>
    </location>
</feature>
<accession>A0AB34J9D3</accession>
<sequence length="137" mass="14760">MAEGEGINLMALNMQQLSQLKQSIEEELNGLQGALQQLQVSKSKLAISRQSLNRLEATPAGTPMLVPVTGAMYVRGETTPLETLLVDVGTGYLIEKSFDEAKAFLDRKMALIDSQAINGTVNVMNQKTLMAHAAAAK</sequence>
<dbReference type="GO" id="GO:0005737">
    <property type="term" value="C:cytoplasm"/>
    <property type="evidence" value="ECO:0007669"/>
    <property type="project" value="TreeGrafter"/>
</dbReference>
<gene>
    <name evidence="3" type="ORF">AB1Y20_002018</name>
</gene>
<dbReference type="GO" id="GO:0016272">
    <property type="term" value="C:prefoldin complex"/>
    <property type="evidence" value="ECO:0007669"/>
    <property type="project" value="InterPro"/>
</dbReference>
<dbReference type="Pfam" id="PF02996">
    <property type="entry name" value="Prefoldin"/>
    <property type="match status" value="1"/>
</dbReference>
<comment type="caution">
    <text evidence="3">The sequence shown here is derived from an EMBL/GenBank/DDBJ whole genome shotgun (WGS) entry which is preliminary data.</text>
</comment>
<dbReference type="InterPro" id="IPR004127">
    <property type="entry name" value="Prefoldin_subunit_alpha"/>
</dbReference>
<dbReference type="CDD" id="cd23157">
    <property type="entry name" value="Prefoldin_5"/>
    <property type="match status" value="1"/>
</dbReference>
<dbReference type="GO" id="GO:1990115">
    <property type="term" value="P:RNA polymerase III assembly"/>
    <property type="evidence" value="ECO:0007669"/>
    <property type="project" value="TreeGrafter"/>
</dbReference>
<dbReference type="PANTHER" id="PTHR12674">
    <property type="entry name" value="PREFOLDIN SUBUNIT 5"/>
    <property type="match status" value="1"/>
</dbReference>
<dbReference type="InterPro" id="IPR009053">
    <property type="entry name" value="Prefoldin"/>
</dbReference>
<dbReference type="SUPFAM" id="SSF46579">
    <property type="entry name" value="Prefoldin"/>
    <property type="match status" value="1"/>
</dbReference>
<dbReference type="GO" id="GO:0051082">
    <property type="term" value="F:unfolded protein binding"/>
    <property type="evidence" value="ECO:0007669"/>
    <property type="project" value="InterPro"/>
</dbReference>
<evidence type="ECO:0000256" key="1">
    <source>
        <dbReference type="ARBA" id="ARBA00010048"/>
    </source>
</evidence>
<keyword evidence="4" id="KW-1185">Reference proteome</keyword>
<evidence type="ECO:0000313" key="4">
    <source>
        <dbReference type="Proteomes" id="UP001515480"/>
    </source>
</evidence>
<dbReference type="Gene3D" id="1.10.287.370">
    <property type="match status" value="1"/>
</dbReference>
<dbReference type="GO" id="GO:1990113">
    <property type="term" value="P:RNA polymerase I assembly"/>
    <property type="evidence" value="ECO:0007669"/>
    <property type="project" value="TreeGrafter"/>
</dbReference>
<dbReference type="EMBL" id="JBGBPQ010000011">
    <property type="protein sequence ID" value="KAL1515390.1"/>
    <property type="molecule type" value="Genomic_DNA"/>
</dbReference>
<keyword evidence="2" id="KW-0175">Coiled coil</keyword>
<evidence type="ECO:0000256" key="2">
    <source>
        <dbReference type="SAM" id="Coils"/>
    </source>
</evidence>
<dbReference type="PANTHER" id="PTHR12674:SF2">
    <property type="entry name" value="PREFOLDIN SUBUNIT 5"/>
    <property type="match status" value="1"/>
</dbReference>
<dbReference type="InterPro" id="IPR011599">
    <property type="entry name" value="PFD_alpha_archaea"/>
</dbReference>
<dbReference type="GO" id="GO:1990114">
    <property type="term" value="P:RNA polymerase II core complex assembly"/>
    <property type="evidence" value="ECO:0007669"/>
    <property type="project" value="TreeGrafter"/>
</dbReference>
<dbReference type="NCBIfam" id="TIGR00293">
    <property type="entry name" value="prefoldin subunit alpha"/>
    <property type="match status" value="1"/>
</dbReference>
<dbReference type="GO" id="GO:0006457">
    <property type="term" value="P:protein folding"/>
    <property type="evidence" value="ECO:0007669"/>
    <property type="project" value="InterPro"/>
</dbReference>
<reference evidence="3 4" key="1">
    <citation type="journal article" date="2024" name="Science">
        <title>Giant polyketide synthase enzymes in the biosynthesis of giant marine polyether toxins.</title>
        <authorList>
            <person name="Fallon T.R."/>
            <person name="Shende V.V."/>
            <person name="Wierzbicki I.H."/>
            <person name="Pendleton A.L."/>
            <person name="Watervoot N.F."/>
            <person name="Auber R.P."/>
            <person name="Gonzalez D.J."/>
            <person name="Wisecaver J.H."/>
            <person name="Moore B.S."/>
        </authorList>
    </citation>
    <scope>NUCLEOTIDE SEQUENCE [LARGE SCALE GENOMIC DNA]</scope>
    <source>
        <strain evidence="3 4">12B1</strain>
    </source>
</reference>